<feature type="chain" id="PRO_5020310305" evidence="1">
    <location>
        <begin position="23"/>
        <end position="101"/>
    </location>
</feature>
<gene>
    <name evidence="3" type="primary">proX_1</name>
    <name evidence="3" type="ORF">NCTC12965_01945</name>
</gene>
<reference evidence="3" key="1">
    <citation type="submission" date="2019-05" db="EMBL/GenBank/DDBJ databases">
        <authorList>
            <consortium name="Pathogen Informatics"/>
        </authorList>
    </citation>
    <scope>NUCLEOTIDE SEQUENCE [LARGE SCALE GENOMIC DNA]</scope>
    <source>
        <strain evidence="3">NCTC12965</strain>
    </source>
</reference>
<evidence type="ECO:0000313" key="3">
    <source>
        <dbReference type="EMBL" id="VTR24274.1"/>
    </source>
</evidence>
<organism evidence="3">
    <name type="scientific">Serratia fonticola</name>
    <dbReference type="NCBI Taxonomy" id="47917"/>
    <lineage>
        <taxon>Bacteria</taxon>
        <taxon>Pseudomonadati</taxon>
        <taxon>Pseudomonadota</taxon>
        <taxon>Gammaproteobacteria</taxon>
        <taxon>Enterobacterales</taxon>
        <taxon>Yersiniaceae</taxon>
        <taxon>Serratia</taxon>
    </lineage>
</organism>
<proteinExistence type="predicted"/>
<protein>
    <submittedName>
        <fullName evidence="3">Glycine betaine-binding periplasmic protein</fullName>
    </submittedName>
</protein>
<dbReference type="GO" id="GO:0043190">
    <property type="term" value="C:ATP-binding cassette (ABC) transporter complex"/>
    <property type="evidence" value="ECO:0007669"/>
    <property type="project" value="InterPro"/>
</dbReference>
<dbReference type="Pfam" id="PF04069">
    <property type="entry name" value="OpuAC"/>
    <property type="match status" value="1"/>
</dbReference>
<sequence length="101" mass="10815">MRTTGIWAIALTTLLGSQVASAADLPGKGISVQPIQSTISEETFQTLLVSKALEKLGYDVKEPREVDYNVAYTSIAAGDATFLAVNWDQLHADQYQAAGGR</sequence>
<dbReference type="SUPFAM" id="SSF53850">
    <property type="entry name" value="Periplasmic binding protein-like II"/>
    <property type="match status" value="1"/>
</dbReference>
<dbReference type="EMBL" id="CABEEZ010000035">
    <property type="protein sequence ID" value="VTR24274.1"/>
    <property type="molecule type" value="Genomic_DNA"/>
</dbReference>
<feature type="signal peptide" evidence="1">
    <location>
        <begin position="1"/>
        <end position="22"/>
    </location>
</feature>
<dbReference type="Gene3D" id="3.40.190.10">
    <property type="entry name" value="Periplasmic binding protein-like II"/>
    <property type="match status" value="1"/>
</dbReference>
<dbReference type="AlphaFoldDB" id="A0A4U9U5C9"/>
<keyword evidence="1" id="KW-0732">Signal</keyword>
<accession>A0A4U9U5C9</accession>
<feature type="domain" description="ABC-type glycine betaine transport system substrate-binding" evidence="2">
    <location>
        <begin position="32"/>
        <end position="97"/>
    </location>
</feature>
<evidence type="ECO:0000259" key="2">
    <source>
        <dbReference type="Pfam" id="PF04069"/>
    </source>
</evidence>
<dbReference type="InterPro" id="IPR007210">
    <property type="entry name" value="ABC_Gly_betaine_transp_sub-bd"/>
</dbReference>
<dbReference type="GO" id="GO:0022857">
    <property type="term" value="F:transmembrane transporter activity"/>
    <property type="evidence" value="ECO:0007669"/>
    <property type="project" value="InterPro"/>
</dbReference>
<evidence type="ECO:0000256" key="1">
    <source>
        <dbReference type="SAM" id="SignalP"/>
    </source>
</evidence>
<name>A0A4U9U5C9_SERFO</name>